<evidence type="ECO:0000256" key="3">
    <source>
        <dbReference type="ARBA" id="ARBA00022448"/>
    </source>
</evidence>
<dbReference type="SUPFAM" id="SSF52540">
    <property type="entry name" value="P-loop containing nucleoside triphosphate hydrolases"/>
    <property type="match status" value="1"/>
</dbReference>
<dbReference type="InterPro" id="IPR027417">
    <property type="entry name" value="P-loop_NTPase"/>
</dbReference>
<feature type="domain" description="ABC transporter" evidence="8">
    <location>
        <begin position="1"/>
        <end position="248"/>
    </location>
</feature>
<keyword evidence="4" id="KW-1003">Cell membrane</keyword>
<dbReference type="RefSeq" id="WP_397557192.1">
    <property type="nucleotide sequence ID" value="NZ_JBIQWL010000005.1"/>
</dbReference>
<keyword evidence="5" id="KW-0547">Nucleotide-binding</keyword>
<dbReference type="InterPro" id="IPR050388">
    <property type="entry name" value="ABC_Ni/Peptide_Import"/>
</dbReference>
<dbReference type="PANTHER" id="PTHR43297:SF2">
    <property type="entry name" value="DIPEPTIDE TRANSPORT ATP-BINDING PROTEIN DPPD"/>
    <property type="match status" value="1"/>
</dbReference>
<comment type="similarity">
    <text evidence="2">Belongs to the ABC transporter superfamily.</text>
</comment>
<reference evidence="9 10" key="1">
    <citation type="submission" date="2024-09" db="EMBL/GenBank/DDBJ databases">
        <authorList>
            <person name="Pan X."/>
        </authorList>
    </citation>
    <scope>NUCLEOTIDE SEQUENCE [LARGE SCALE GENOMIC DNA]</scope>
    <source>
        <strain evidence="9 10">B2969</strain>
    </source>
</reference>
<evidence type="ECO:0000313" key="9">
    <source>
        <dbReference type="EMBL" id="MFH8251744.1"/>
    </source>
</evidence>
<dbReference type="CDD" id="cd03257">
    <property type="entry name" value="ABC_NikE_OppD_transporters"/>
    <property type="match status" value="1"/>
</dbReference>
<keyword evidence="3" id="KW-0813">Transport</keyword>
<evidence type="ECO:0000256" key="1">
    <source>
        <dbReference type="ARBA" id="ARBA00004202"/>
    </source>
</evidence>
<dbReference type="Pfam" id="PF00005">
    <property type="entry name" value="ABC_tran"/>
    <property type="match status" value="1"/>
</dbReference>
<dbReference type="InterPro" id="IPR003439">
    <property type="entry name" value="ABC_transporter-like_ATP-bd"/>
</dbReference>
<sequence>MSLLDISALTVRAGAKTLVDGVTFSLDAGERVGIIGESGSGKSVTSLAALGLLPDALTATGSVRLDGSEVVGRSDAALRPLRGPVAQIVFQEPLTALDPLMRVGRQIAEPLRRHLGLRGAALREAVSRALAEVALPDARIARSFPFELSGGQRQRVAIAIALAARPRLLVADEPTTALDVTVQAGVLDLLETLVRERGMGLLFISHDLAVVSRMVERIVVMQGGVVVEEGPVTQIVGAPRHPYTAALVESARVLDSALDAGGSE</sequence>
<evidence type="ECO:0000259" key="8">
    <source>
        <dbReference type="PROSITE" id="PS50893"/>
    </source>
</evidence>
<dbReference type="Proteomes" id="UP001610861">
    <property type="component" value="Unassembled WGS sequence"/>
</dbReference>
<accession>A0ABW7QEA2</accession>
<dbReference type="PROSITE" id="PS50893">
    <property type="entry name" value="ABC_TRANSPORTER_2"/>
    <property type="match status" value="1"/>
</dbReference>
<evidence type="ECO:0000256" key="4">
    <source>
        <dbReference type="ARBA" id="ARBA00022475"/>
    </source>
</evidence>
<keyword evidence="6 9" id="KW-0067">ATP-binding</keyword>
<dbReference type="PROSITE" id="PS00211">
    <property type="entry name" value="ABC_TRANSPORTER_1"/>
    <property type="match status" value="1"/>
</dbReference>
<dbReference type="InterPro" id="IPR017871">
    <property type="entry name" value="ABC_transporter-like_CS"/>
</dbReference>
<evidence type="ECO:0000256" key="6">
    <source>
        <dbReference type="ARBA" id="ARBA00022840"/>
    </source>
</evidence>
<dbReference type="InterPro" id="IPR003593">
    <property type="entry name" value="AAA+_ATPase"/>
</dbReference>
<gene>
    <name evidence="9" type="ORF">ACH3VR_15355</name>
</gene>
<dbReference type="PANTHER" id="PTHR43297">
    <property type="entry name" value="OLIGOPEPTIDE TRANSPORT ATP-BINDING PROTEIN APPD"/>
    <property type="match status" value="1"/>
</dbReference>
<evidence type="ECO:0000256" key="5">
    <source>
        <dbReference type="ARBA" id="ARBA00022741"/>
    </source>
</evidence>
<evidence type="ECO:0000313" key="10">
    <source>
        <dbReference type="Proteomes" id="UP001610861"/>
    </source>
</evidence>
<keyword evidence="10" id="KW-1185">Reference proteome</keyword>
<dbReference type="EMBL" id="JBIQWL010000005">
    <property type="protein sequence ID" value="MFH8251744.1"/>
    <property type="molecule type" value="Genomic_DNA"/>
</dbReference>
<proteinExistence type="inferred from homology"/>
<dbReference type="GO" id="GO:0005524">
    <property type="term" value="F:ATP binding"/>
    <property type="evidence" value="ECO:0007669"/>
    <property type="project" value="UniProtKB-KW"/>
</dbReference>
<comment type="caution">
    <text evidence="9">The sequence shown here is derived from an EMBL/GenBank/DDBJ whole genome shotgun (WGS) entry which is preliminary data.</text>
</comment>
<keyword evidence="7" id="KW-0472">Membrane</keyword>
<dbReference type="SMART" id="SM00382">
    <property type="entry name" value="AAA"/>
    <property type="match status" value="1"/>
</dbReference>
<comment type="subcellular location">
    <subcellularLocation>
        <location evidence="1">Cell membrane</location>
        <topology evidence="1">Peripheral membrane protein</topology>
    </subcellularLocation>
</comment>
<protein>
    <submittedName>
        <fullName evidence="9">ABC transporter ATP-binding protein</fullName>
    </submittedName>
</protein>
<name>A0ABW7QEA2_9MICO</name>
<organism evidence="9 10">
    <name type="scientific">Microbacterium alkaliflavum</name>
    <dbReference type="NCBI Taxonomy" id="3248839"/>
    <lineage>
        <taxon>Bacteria</taxon>
        <taxon>Bacillati</taxon>
        <taxon>Actinomycetota</taxon>
        <taxon>Actinomycetes</taxon>
        <taxon>Micrococcales</taxon>
        <taxon>Microbacteriaceae</taxon>
        <taxon>Microbacterium</taxon>
    </lineage>
</organism>
<dbReference type="Gene3D" id="3.40.50.300">
    <property type="entry name" value="P-loop containing nucleotide triphosphate hydrolases"/>
    <property type="match status" value="1"/>
</dbReference>
<evidence type="ECO:0000256" key="7">
    <source>
        <dbReference type="ARBA" id="ARBA00023136"/>
    </source>
</evidence>
<evidence type="ECO:0000256" key="2">
    <source>
        <dbReference type="ARBA" id="ARBA00005417"/>
    </source>
</evidence>